<keyword evidence="2" id="KW-1185">Reference proteome</keyword>
<comment type="caution">
    <text evidence="1">The sequence shown here is derived from an EMBL/GenBank/DDBJ whole genome shotgun (WGS) entry which is preliminary data.</text>
</comment>
<dbReference type="EMBL" id="MU154569">
    <property type="protein sequence ID" value="KAF9494703.1"/>
    <property type="molecule type" value="Genomic_DNA"/>
</dbReference>
<dbReference type="AlphaFoldDB" id="A0A9P5ZUU3"/>
<organism evidence="1 2">
    <name type="scientific">Pleurotus eryngii</name>
    <name type="common">Boletus of the steppes</name>
    <dbReference type="NCBI Taxonomy" id="5323"/>
    <lineage>
        <taxon>Eukaryota</taxon>
        <taxon>Fungi</taxon>
        <taxon>Dikarya</taxon>
        <taxon>Basidiomycota</taxon>
        <taxon>Agaricomycotina</taxon>
        <taxon>Agaricomycetes</taxon>
        <taxon>Agaricomycetidae</taxon>
        <taxon>Agaricales</taxon>
        <taxon>Pleurotineae</taxon>
        <taxon>Pleurotaceae</taxon>
        <taxon>Pleurotus</taxon>
    </lineage>
</organism>
<dbReference type="Gene3D" id="3.30.710.10">
    <property type="entry name" value="Potassium Channel Kv1.1, Chain A"/>
    <property type="match status" value="1"/>
</dbReference>
<gene>
    <name evidence="1" type="ORF">BDN71DRAFT_1392877</name>
</gene>
<dbReference type="OrthoDB" id="2593747at2759"/>
<protein>
    <recommendedName>
        <fullName evidence="3">BTB domain-containing protein</fullName>
    </recommendedName>
</protein>
<dbReference type="Proteomes" id="UP000807025">
    <property type="component" value="Unassembled WGS sequence"/>
</dbReference>
<evidence type="ECO:0000313" key="1">
    <source>
        <dbReference type="EMBL" id="KAF9494703.1"/>
    </source>
</evidence>
<sequence length="271" mass="29889">MPPSDQLVALESLDPKEESAVLVPLTHHQCYYLSDGDLYIVAPSDNTIFCIHAHFLQQHSAWMQTQPHLAGREEGNPLVLCEGITANDFASVLWVFYDETLERQVSGEEWLGILLAAEKMQMPRVQLLACCKLKELTVAADPLVKIAVQQRYSIRPQWALDAYLEVCTRPKPLTLDEGLMIGMPGTIMIAEIREQMARVSVGGILAEEPATLVQRVISQNSPPESDPPVPTVLGESETFECVVGGANVVVHVGHISAAFSIYLSDTRSDKR</sequence>
<dbReference type="SUPFAM" id="SSF54695">
    <property type="entry name" value="POZ domain"/>
    <property type="match status" value="1"/>
</dbReference>
<proteinExistence type="predicted"/>
<reference evidence="1" key="1">
    <citation type="submission" date="2020-11" db="EMBL/GenBank/DDBJ databases">
        <authorList>
            <consortium name="DOE Joint Genome Institute"/>
            <person name="Ahrendt S."/>
            <person name="Riley R."/>
            <person name="Andreopoulos W."/>
            <person name="Labutti K."/>
            <person name="Pangilinan J."/>
            <person name="Ruiz-Duenas F.J."/>
            <person name="Barrasa J.M."/>
            <person name="Sanchez-Garcia M."/>
            <person name="Camarero S."/>
            <person name="Miyauchi S."/>
            <person name="Serrano A."/>
            <person name="Linde D."/>
            <person name="Babiker R."/>
            <person name="Drula E."/>
            <person name="Ayuso-Fernandez I."/>
            <person name="Pacheco R."/>
            <person name="Padilla G."/>
            <person name="Ferreira P."/>
            <person name="Barriuso J."/>
            <person name="Kellner H."/>
            <person name="Castanera R."/>
            <person name="Alfaro M."/>
            <person name="Ramirez L."/>
            <person name="Pisabarro A.G."/>
            <person name="Kuo A."/>
            <person name="Tritt A."/>
            <person name="Lipzen A."/>
            <person name="He G."/>
            <person name="Yan M."/>
            <person name="Ng V."/>
            <person name="Cullen D."/>
            <person name="Martin F."/>
            <person name="Rosso M.-N."/>
            <person name="Henrissat B."/>
            <person name="Hibbett D."/>
            <person name="Martinez A.T."/>
            <person name="Grigoriev I.V."/>
        </authorList>
    </citation>
    <scope>NUCLEOTIDE SEQUENCE</scope>
    <source>
        <strain evidence="1">ATCC 90797</strain>
    </source>
</reference>
<dbReference type="InterPro" id="IPR011333">
    <property type="entry name" value="SKP1/BTB/POZ_sf"/>
</dbReference>
<evidence type="ECO:0000313" key="2">
    <source>
        <dbReference type="Proteomes" id="UP000807025"/>
    </source>
</evidence>
<evidence type="ECO:0008006" key="3">
    <source>
        <dbReference type="Google" id="ProtNLM"/>
    </source>
</evidence>
<accession>A0A9P5ZUU3</accession>
<name>A0A9P5ZUU3_PLEER</name>